<dbReference type="SUPFAM" id="SSF53383">
    <property type="entry name" value="PLP-dependent transferases"/>
    <property type="match status" value="1"/>
</dbReference>
<comment type="catalytic activity">
    <reaction evidence="6">
        <text>L-tyrosine + 2-oxoglutarate = 3-(4-hydroxyphenyl)pyruvate + L-glutamate</text>
        <dbReference type="Rhea" id="RHEA:15093"/>
        <dbReference type="ChEBI" id="CHEBI:16810"/>
        <dbReference type="ChEBI" id="CHEBI:29985"/>
        <dbReference type="ChEBI" id="CHEBI:36242"/>
        <dbReference type="ChEBI" id="CHEBI:58315"/>
        <dbReference type="EC" id="2.6.1.5"/>
    </reaction>
</comment>
<feature type="modified residue" description="N6-(pyridoxal phosphate)lysine" evidence="7">
    <location>
        <position position="226"/>
    </location>
</feature>
<keyword evidence="3" id="KW-0032">Aminotransferase</keyword>
<protein>
    <recommendedName>
        <fullName evidence="6">Tyrosine aminotransferase</fullName>
        <shortName evidence="6">TAT</shortName>
        <ecNumber evidence="6">2.6.1.5</ecNumber>
    </recommendedName>
</protein>
<dbReference type="EMBL" id="CAJNOR010002577">
    <property type="protein sequence ID" value="CAF1313765.1"/>
    <property type="molecule type" value="Genomic_DNA"/>
</dbReference>
<comment type="function">
    <text evidence="6">Transaminase involved in tyrosine breakdown. Converts tyrosine to p-hydroxyphenylpyruvate.</text>
</comment>
<dbReference type="EC" id="2.6.1.5" evidence="6"/>
<accession>A0A815EN58</accession>
<gene>
    <name evidence="9" type="ORF">EDS130_LOCUS23856</name>
    <name evidence="10" type="ORF">XAT740_LOCUS29528</name>
</gene>
<dbReference type="GO" id="GO:0006559">
    <property type="term" value="P:L-phenylalanine catabolic process"/>
    <property type="evidence" value="ECO:0007669"/>
    <property type="project" value="UniProtKB-UniRule"/>
</dbReference>
<name>A0A815EN58_ADIRI</name>
<comment type="cofactor">
    <cofactor evidence="1 6 7">
        <name>pyridoxal 5'-phosphate</name>
        <dbReference type="ChEBI" id="CHEBI:597326"/>
    </cofactor>
</comment>
<keyword evidence="4" id="KW-0808">Transferase</keyword>
<evidence type="ECO:0000259" key="8">
    <source>
        <dbReference type="Pfam" id="PF00155"/>
    </source>
</evidence>
<dbReference type="PANTHER" id="PTHR45744:SF2">
    <property type="entry name" value="TYROSINE AMINOTRANSFERASE"/>
    <property type="match status" value="1"/>
</dbReference>
<comment type="similarity">
    <text evidence="2 6">Belongs to the class-I pyridoxal-phosphate-dependent aminotransferase family.</text>
</comment>
<dbReference type="GO" id="GO:0004838">
    <property type="term" value="F:L-tyrosine-2-oxoglutarate transaminase activity"/>
    <property type="evidence" value="ECO:0007669"/>
    <property type="project" value="UniProtKB-UniRule"/>
</dbReference>
<dbReference type="UniPathway" id="UPA00139">
    <property type="reaction ID" value="UER00338"/>
</dbReference>
<evidence type="ECO:0000313" key="10">
    <source>
        <dbReference type="EMBL" id="CAF1313765.1"/>
    </source>
</evidence>
<comment type="pathway">
    <text evidence="6">Amino-acid degradation; L-phenylalanine degradation; acetoacetate and fumarate from L-phenylalanine: step 2/6.</text>
</comment>
<dbReference type="CDD" id="cd00609">
    <property type="entry name" value="AAT_like"/>
    <property type="match status" value="1"/>
</dbReference>
<dbReference type="EMBL" id="CAJNOJ010000132">
    <property type="protein sequence ID" value="CAF1174030.1"/>
    <property type="molecule type" value="Genomic_DNA"/>
</dbReference>
<dbReference type="GO" id="GO:0006572">
    <property type="term" value="P:L-tyrosine catabolic process"/>
    <property type="evidence" value="ECO:0007669"/>
    <property type="project" value="TreeGrafter"/>
</dbReference>
<keyword evidence="11" id="KW-1185">Reference proteome</keyword>
<proteinExistence type="inferred from homology"/>
<evidence type="ECO:0000256" key="6">
    <source>
        <dbReference type="PIRNR" id="PIRNR000517"/>
    </source>
</evidence>
<evidence type="ECO:0000256" key="1">
    <source>
        <dbReference type="ARBA" id="ARBA00001933"/>
    </source>
</evidence>
<comment type="caution">
    <text evidence="10">The sequence shown here is derived from an EMBL/GenBank/DDBJ whole genome shotgun (WGS) entry which is preliminary data.</text>
</comment>
<comment type="subunit">
    <text evidence="6">Homodimer.</text>
</comment>
<evidence type="ECO:0000313" key="11">
    <source>
        <dbReference type="Proteomes" id="UP000663828"/>
    </source>
</evidence>
<organism evidence="10 11">
    <name type="scientific">Adineta ricciae</name>
    <name type="common">Rotifer</name>
    <dbReference type="NCBI Taxonomy" id="249248"/>
    <lineage>
        <taxon>Eukaryota</taxon>
        <taxon>Metazoa</taxon>
        <taxon>Spiralia</taxon>
        <taxon>Gnathifera</taxon>
        <taxon>Rotifera</taxon>
        <taxon>Eurotatoria</taxon>
        <taxon>Bdelloidea</taxon>
        <taxon>Adinetida</taxon>
        <taxon>Adinetidae</taxon>
        <taxon>Adineta</taxon>
    </lineage>
</organism>
<feature type="domain" description="Aminotransferase class I/classII large" evidence="8">
    <location>
        <begin position="194"/>
        <end position="382"/>
    </location>
</feature>
<evidence type="ECO:0000256" key="7">
    <source>
        <dbReference type="PIRSR" id="PIRSR000517-1"/>
    </source>
</evidence>
<dbReference type="InterPro" id="IPR015421">
    <property type="entry name" value="PyrdxlP-dep_Trfase_major"/>
</dbReference>
<dbReference type="PIRSF" id="PIRSF000517">
    <property type="entry name" value="Tyr_transaminase"/>
    <property type="match status" value="1"/>
</dbReference>
<dbReference type="Pfam" id="PF00155">
    <property type="entry name" value="Aminotran_1_2"/>
    <property type="match status" value="2"/>
</dbReference>
<dbReference type="AlphaFoldDB" id="A0A815EN58"/>
<dbReference type="Gene3D" id="3.90.1150.10">
    <property type="entry name" value="Aspartate Aminotransferase, domain 1"/>
    <property type="match status" value="1"/>
</dbReference>
<dbReference type="InterPro" id="IPR015424">
    <property type="entry name" value="PyrdxlP-dep_Trfase"/>
</dbReference>
<evidence type="ECO:0000313" key="9">
    <source>
        <dbReference type="EMBL" id="CAF1174030.1"/>
    </source>
</evidence>
<evidence type="ECO:0000256" key="2">
    <source>
        <dbReference type="ARBA" id="ARBA00007441"/>
    </source>
</evidence>
<dbReference type="OrthoDB" id="7042322at2759"/>
<dbReference type="Proteomes" id="UP000663828">
    <property type="component" value="Unassembled WGS sequence"/>
</dbReference>
<dbReference type="Gene3D" id="3.40.640.10">
    <property type="entry name" value="Type I PLP-dependent aspartate aminotransferase-like (Major domain)"/>
    <property type="match status" value="2"/>
</dbReference>
<dbReference type="InterPro" id="IPR005958">
    <property type="entry name" value="TyrNic_aminoTrfase"/>
</dbReference>
<keyword evidence="5 6" id="KW-0663">Pyridoxal phosphate</keyword>
<dbReference type="InterPro" id="IPR004839">
    <property type="entry name" value="Aminotransferase_I/II_large"/>
</dbReference>
<feature type="domain" description="Aminotransferase class I/classII large" evidence="8">
    <location>
        <begin position="49"/>
        <end position="177"/>
    </location>
</feature>
<dbReference type="GO" id="GO:0030170">
    <property type="term" value="F:pyridoxal phosphate binding"/>
    <property type="evidence" value="ECO:0007669"/>
    <property type="project" value="InterPro"/>
</dbReference>
<dbReference type="Proteomes" id="UP000663852">
    <property type="component" value="Unassembled WGS sequence"/>
</dbReference>
<reference evidence="10" key="1">
    <citation type="submission" date="2021-02" db="EMBL/GenBank/DDBJ databases">
        <authorList>
            <person name="Nowell W R."/>
        </authorList>
    </citation>
    <scope>NUCLEOTIDE SEQUENCE</scope>
</reference>
<evidence type="ECO:0000256" key="4">
    <source>
        <dbReference type="ARBA" id="ARBA00022679"/>
    </source>
</evidence>
<sequence>MMQNGSTKDDNWQIKSSQAALATSATARWMASAKKSKSTDESVPSKSTITLSIGELLPPTEARAAIVDAIQESSAHGYAISYGNSITRQAVAEFLSDSNLKFTIDDIIMTSGCNQAIETCFTCLADPGDNILIPRSSFSLFDSLCAAGHIEPRFYNLRPDKGWEIDFEDLKKKHRRANTSCSHQQSIKSMWHYEIYAGMTFEGVKFHATATLSERVPVLTCGGISKLFCCPGWRCGWIAIHDPMNYLFDSVRPCLFDLSVRLLGPNSIIQAALPRILNETPKIYFKDYMAYVQKNAELMFDILSQAQPTIEPHKSQGALYMLIRINPDQFDGTIENEIDFAKKLMDEQAVSCVPCTSFGISNYCRLVTVAPFENVRDACERIVEFCHKYQKKSNGHTHNNNNTE</sequence>
<evidence type="ECO:0000256" key="5">
    <source>
        <dbReference type="ARBA" id="ARBA00022898"/>
    </source>
</evidence>
<dbReference type="InterPro" id="IPR015422">
    <property type="entry name" value="PyrdxlP-dep_Trfase_small"/>
</dbReference>
<dbReference type="PANTHER" id="PTHR45744">
    <property type="entry name" value="TYROSINE AMINOTRANSFERASE"/>
    <property type="match status" value="1"/>
</dbReference>
<evidence type="ECO:0000256" key="3">
    <source>
        <dbReference type="ARBA" id="ARBA00022576"/>
    </source>
</evidence>